<dbReference type="GO" id="GO:0016829">
    <property type="term" value="F:lyase activity"/>
    <property type="evidence" value="ECO:0007669"/>
    <property type="project" value="UniProtKB-KW"/>
</dbReference>
<protein>
    <submittedName>
        <fullName evidence="3">3-hydroxymethyl-3-methylglutaryl-CoA lyase, cytoplasmic</fullName>
    </submittedName>
</protein>
<evidence type="ECO:0000313" key="3">
    <source>
        <dbReference type="EMBL" id="PNS18856.1"/>
    </source>
</evidence>
<gene>
    <name evidence="3" type="ORF">CAC42_5395</name>
</gene>
<feature type="compositionally biased region" description="Basic and acidic residues" evidence="1">
    <location>
        <begin position="267"/>
        <end position="277"/>
    </location>
</feature>
<dbReference type="InterPro" id="IPR001810">
    <property type="entry name" value="F-box_dom"/>
</dbReference>
<accession>A0A2K1QUW4</accession>
<dbReference type="AlphaFoldDB" id="A0A2K1QUW4"/>
<dbReference type="Proteomes" id="UP000243797">
    <property type="component" value="Unassembled WGS sequence"/>
</dbReference>
<feature type="compositionally biased region" description="Basic residues" evidence="1">
    <location>
        <begin position="280"/>
        <end position="290"/>
    </location>
</feature>
<feature type="region of interest" description="Disordered" evidence="1">
    <location>
        <begin position="162"/>
        <end position="187"/>
    </location>
</feature>
<dbReference type="EMBL" id="NKHZ01000039">
    <property type="protein sequence ID" value="PNS18856.1"/>
    <property type="molecule type" value="Genomic_DNA"/>
</dbReference>
<evidence type="ECO:0000256" key="1">
    <source>
        <dbReference type="SAM" id="MobiDB-lite"/>
    </source>
</evidence>
<feature type="domain" description="F-box" evidence="2">
    <location>
        <begin position="7"/>
        <end position="54"/>
    </location>
</feature>
<proteinExistence type="predicted"/>
<feature type="region of interest" description="Disordered" evidence="1">
    <location>
        <begin position="264"/>
        <end position="290"/>
    </location>
</feature>
<dbReference type="PROSITE" id="PS50181">
    <property type="entry name" value="FBOX"/>
    <property type="match status" value="1"/>
</dbReference>
<organism evidence="3 4">
    <name type="scientific">Sphaceloma murrayae</name>
    <dbReference type="NCBI Taxonomy" id="2082308"/>
    <lineage>
        <taxon>Eukaryota</taxon>
        <taxon>Fungi</taxon>
        <taxon>Dikarya</taxon>
        <taxon>Ascomycota</taxon>
        <taxon>Pezizomycotina</taxon>
        <taxon>Dothideomycetes</taxon>
        <taxon>Dothideomycetidae</taxon>
        <taxon>Myriangiales</taxon>
        <taxon>Elsinoaceae</taxon>
        <taxon>Sphaceloma</taxon>
    </lineage>
</organism>
<keyword evidence="3" id="KW-0456">Lyase</keyword>
<evidence type="ECO:0000313" key="4">
    <source>
        <dbReference type="Proteomes" id="UP000243797"/>
    </source>
</evidence>
<name>A0A2K1QUW4_9PEZI</name>
<evidence type="ECO:0000259" key="2">
    <source>
        <dbReference type="PROSITE" id="PS50181"/>
    </source>
</evidence>
<dbReference type="InParanoid" id="A0A2K1QUW4"/>
<keyword evidence="4" id="KW-1185">Reference proteome</keyword>
<reference evidence="3 4" key="1">
    <citation type="submission" date="2017-06" db="EMBL/GenBank/DDBJ databases">
        <title>Draft genome sequence of a variant of Elsinoe murrayae.</title>
        <authorList>
            <person name="Cheng Q."/>
        </authorList>
    </citation>
    <scope>NUCLEOTIDE SEQUENCE [LARGE SCALE GENOMIC DNA]</scope>
    <source>
        <strain evidence="3 4">CQ-2017a</strain>
    </source>
</reference>
<comment type="caution">
    <text evidence="3">The sequence shown here is derived from an EMBL/GenBank/DDBJ whole genome shotgun (WGS) entry which is preliminary data.</text>
</comment>
<sequence>MSPPTSSDALQNVPPEIRCEIMDWLDDSDVVSLTFASKTYHDTYAAKHPKFMSAMLTKYLSPSAIHMGLLCHELSAGKLKTSRSKKISCMVSRALKLLQGRWDHKLSRKPDRVYYLSRAYVSHIRPLNLGYSKATEENAMLAKNMAENQELADRIAKVLASADQSGTSDDQDRSTAQPREAVPDAEESRIAETYFLLKACTNIREYGDSIGTTTEQGNSSRQHAMQLYMQLKTKQEPSTVHIRTYIEEGYDAWYAAVKKASMSSMRDSAEKKSDRVLRSTTRRASSRAKT</sequence>